<dbReference type="Gene3D" id="2.40.170.20">
    <property type="entry name" value="TonB-dependent receptor, beta-barrel domain"/>
    <property type="match status" value="1"/>
</dbReference>
<evidence type="ECO:0000256" key="6">
    <source>
        <dbReference type="ARBA" id="ARBA00023237"/>
    </source>
</evidence>
<keyword evidence="6 7" id="KW-0998">Cell outer membrane</keyword>
<evidence type="ECO:0000256" key="7">
    <source>
        <dbReference type="PROSITE-ProRule" id="PRU01360"/>
    </source>
</evidence>
<evidence type="ECO:0000256" key="5">
    <source>
        <dbReference type="ARBA" id="ARBA00023136"/>
    </source>
</evidence>
<dbReference type="Gene3D" id="2.60.40.1120">
    <property type="entry name" value="Carboxypeptidase-like, regulatory domain"/>
    <property type="match status" value="1"/>
</dbReference>
<dbReference type="Pfam" id="PF07715">
    <property type="entry name" value="Plug"/>
    <property type="match status" value="1"/>
</dbReference>
<evidence type="ECO:0000259" key="8">
    <source>
        <dbReference type="Pfam" id="PF07715"/>
    </source>
</evidence>
<feature type="domain" description="Outer membrane protein beta-barrel" evidence="9">
    <location>
        <begin position="655"/>
        <end position="770"/>
    </location>
</feature>
<evidence type="ECO:0000256" key="2">
    <source>
        <dbReference type="ARBA" id="ARBA00022448"/>
    </source>
</evidence>
<keyword evidence="4 7" id="KW-0812">Transmembrane</keyword>
<dbReference type="Proteomes" id="UP000391834">
    <property type="component" value="Unassembled WGS sequence"/>
</dbReference>
<evidence type="ECO:0000313" key="10">
    <source>
        <dbReference type="EMBL" id="GET32545.1"/>
    </source>
</evidence>
<evidence type="ECO:0000313" key="11">
    <source>
        <dbReference type="Proteomes" id="UP000391834"/>
    </source>
</evidence>
<keyword evidence="11" id="KW-1185">Reference proteome</keyword>
<reference evidence="10 11" key="1">
    <citation type="submission" date="2019-10" db="EMBL/GenBank/DDBJ databases">
        <title>Prolixibacter strains distinguished by the presence of nitrate reductase genes were adept at nitrate-dependent anaerobic corrosion of metallic iron and carbon steel.</title>
        <authorList>
            <person name="Iino T."/>
            <person name="Shono N."/>
            <person name="Ito K."/>
            <person name="Nakamura R."/>
            <person name="Sueoka K."/>
            <person name="Harayama S."/>
            <person name="Ohkuma M."/>
        </authorList>
    </citation>
    <scope>NUCLEOTIDE SEQUENCE [LARGE SCALE GENOMIC DNA]</scope>
    <source>
        <strain evidence="10 11">JCM 13498</strain>
    </source>
</reference>
<accession>A0A5M4AXA4</accession>
<dbReference type="InterPro" id="IPR012910">
    <property type="entry name" value="Plug_dom"/>
</dbReference>
<name>A0A5M4AXA4_9BACT</name>
<dbReference type="EMBL" id="BLAX01000001">
    <property type="protein sequence ID" value="GET32545.1"/>
    <property type="molecule type" value="Genomic_DNA"/>
</dbReference>
<dbReference type="Gene3D" id="2.170.130.10">
    <property type="entry name" value="TonB-dependent receptor, plug domain"/>
    <property type="match status" value="1"/>
</dbReference>
<dbReference type="InterPro" id="IPR041700">
    <property type="entry name" value="OMP_b-brl_3"/>
</dbReference>
<keyword evidence="5 7" id="KW-0472">Membrane</keyword>
<comment type="similarity">
    <text evidence="7">Belongs to the TonB-dependent receptor family.</text>
</comment>
<feature type="domain" description="TonB-dependent receptor plug" evidence="8">
    <location>
        <begin position="99"/>
        <end position="218"/>
    </location>
</feature>
<evidence type="ECO:0000256" key="4">
    <source>
        <dbReference type="ARBA" id="ARBA00022692"/>
    </source>
</evidence>
<dbReference type="Pfam" id="PF14905">
    <property type="entry name" value="OMP_b-brl_3"/>
    <property type="match status" value="1"/>
</dbReference>
<organism evidence="10 11">
    <name type="scientific">Prolixibacter bellariivorans</name>
    <dbReference type="NCBI Taxonomy" id="314319"/>
    <lineage>
        <taxon>Bacteria</taxon>
        <taxon>Pseudomonadati</taxon>
        <taxon>Bacteroidota</taxon>
        <taxon>Bacteroidia</taxon>
        <taxon>Marinilabiliales</taxon>
        <taxon>Prolixibacteraceae</taxon>
        <taxon>Prolixibacter</taxon>
    </lineage>
</organism>
<gene>
    <name evidence="10" type="ORF">PbJCM13498_14080</name>
</gene>
<dbReference type="GO" id="GO:0009279">
    <property type="term" value="C:cell outer membrane"/>
    <property type="evidence" value="ECO:0007669"/>
    <property type="project" value="UniProtKB-SubCell"/>
</dbReference>
<dbReference type="InterPro" id="IPR023996">
    <property type="entry name" value="TonB-dep_OMP_SusC/RagA"/>
</dbReference>
<dbReference type="InterPro" id="IPR036942">
    <property type="entry name" value="Beta-barrel_TonB_sf"/>
</dbReference>
<dbReference type="Pfam" id="PF13715">
    <property type="entry name" value="CarbopepD_reg_2"/>
    <property type="match status" value="1"/>
</dbReference>
<dbReference type="InterPro" id="IPR039426">
    <property type="entry name" value="TonB-dep_rcpt-like"/>
</dbReference>
<evidence type="ECO:0000256" key="1">
    <source>
        <dbReference type="ARBA" id="ARBA00004571"/>
    </source>
</evidence>
<dbReference type="InterPro" id="IPR008969">
    <property type="entry name" value="CarboxyPept-like_regulatory"/>
</dbReference>
<dbReference type="InterPro" id="IPR037066">
    <property type="entry name" value="Plug_dom_sf"/>
</dbReference>
<comment type="subcellular location">
    <subcellularLocation>
        <location evidence="1 7">Cell outer membrane</location>
        <topology evidence="1 7">Multi-pass membrane protein</topology>
    </subcellularLocation>
</comment>
<evidence type="ECO:0000259" key="9">
    <source>
        <dbReference type="Pfam" id="PF14905"/>
    </source>
</evidence>
<keyword evidence="3 7" id="KW-1134">Transmembrane beta strand</keyword>
<dbReference type="InterPro" id="IPR023997">
    <property type="entry name" value="TonB-dep_OMP_SusC/RagA_CS"/>
</dbReference>
<dbReference type="NCBIfam" id="TIGR04057">
    <property type="entry name" value="SusC_RagA_signa"/>
    <property type="match status" value="1"/>
</dbReference>
<dbReference type="NCBIfam" id="TIGR04056">
    <property type="entry name" value="OMP_RagA_SusC"/>
    <property type="match status" value="1"/>
</dbReference>
<protein>
    <submittedName>
        <fullName evidence="10">SusC/RagA family TonB-linked outer membrane protein</fullName>
    </submittedName>
</protein>
<evidence type="ECO:0000256" key="3">
    <source>
        <dbReference type="ARBA" id="ARBA00022452"/>
    </source>
</evidence>
<dbReference type="SUPFAM" id="SSF49464">
    <property type="entry name" value="Carboxypeptidase regulatory domain-like"/>
    <property type="match status" value="1"/>
</dbReference>
<proteinExistence type="inferred from homology"/>
<dbReference type="AlphaFoldDB" id="A0A5M4AXA4"/>
<dbReference type="SUPFAM" id="SSF56935">
    <property type="entry name" value="Porins"/>
    <property type="match status" value="1"/>
</dbReference>
<dbReference type="PROSITE" id="PS52016">
    <property type="entry name" value="TONB_DEPENDENT_REC_3"/>
    <property type="match status" value="1"/>
</dbReference>
<sequence>MLHAQEFPVKGIVTNVDDKSGIPGVSIVEKGTMNGTTTDIDGKFQITVNPGAILEFRYIGMKTKEVSATKGKDLYVELSPDQIAVNEVVVTAMGIRKEKKSLGYAVQRVGSVELQDSKQNNLVNALQGKVAGVTVTNSGGAPGASSVIMIRGGNSLSGDNQPLFVVDGIPIDNSTENNPAIASSNRALDINPEDIASISILKGPAAAALYGIKAANGAVVITTKSGKAGKAQISYSGSASVDEVMSTPDIQMVYGQGTQMDDGSTNTSTTYSWAKDPLSASTPRYNNLKDFYKTAISQNHNLTYSAGTDKTSMYMSVGRLDQSGVIDHTNYDRTSVRLKADSKLKKNLNIGGSFNYVNSESDRTRQGSSNSGNFRSILSYPININMKDYLNEDGTQKFLPGVDDAPIDNPYWSAINNPINNRVDRLIGIGNISYNPFDFLNITYRLGTDMFFEKNKSIYASGSATYNNGYISEYAAFNQITTSTLLLNFNKSINDNNLALTVGNNVESSYYRKNYWTGQNFIEADFPGINNTESADRTVGQSSRRKRIVSLFGDFKYDWKSLVFFNMTGRVDKSSTLPKNNNVFFYPSFGVSVLPYDILQTTGNDFLSPLGISYWKIRATWAQVGKDAPPHVLITPMASATNSYTIDPGGFIHATYPTGNPGLKPEFTTSMEVGTDLRFFKNRLGLDFTYYKSKSEDQILFVRMPPSTSTYGGYLNAGTVKNSGIELVLNAKPVVAENFSWNIDLNFSKMKSWVTELPGTIEQVEESDSWAFNNIAEGAAFLDGPLFGIYGKTYLKDDNGNLLLDENGMVQVDPVQHRIGNRAPKWTLGLTNTMHYKNFTLSFLWDVSYGNDVLNGTEAALAYYGLSPTTLNRNTQTTFKGLMPTGEVDTNGDIVYTENTKAVTLDQAYYQDRYAAVGENFVEDGSWLRLRYVTLTYNLPDDLFKNKISNAQIYVTGRNLLLFTGYSGIDPEVNTIGAAVKGTGSIGIDNLGTPSTKGFDIGVRLSF</sequence>
<comment type="caution">
    <text evidence="10">The sequence shown here is derived from an EMBL/GenBank/DDBJ whole genome shotgun (WGS) entry which is preliminary data.</text>
</comment>
<keyword evidence="2 7" id="KW-0813">Transport</keyword>